<dbReference type="PATRIC" id="fig|1265738.3.peg.2288"/>
<evidence type="ECO:0000313" key="2">
    <source>
        <dbReference type="Proteomes" id="UP000011991"/>
    </source>
</evidence>
<accession>M5S3Q7</accession>
<sequence length="41" mass="4124">MEAFFVFSLIQVRGVQSDLAGRNGGAANGVSPMPSTLAVAG</sequence>
<comment type="caution">
    <text evidence="1">The sequence shown here is derived from an EMBL/GenBank/DDBJ whole genome shotgun (WGS) entry which is preliminary data.</text>
</comment>
<organism evidence="1 2">
    <name type="scientific">Rhodopirellula maiorica SM1</name>
    <dbReference type="NCBI Taxonomy" id="1265738"/>
    <lineage>
        <taxon>Bacteria</taxon>
        <taxon>Pseudomonadati</taxon>
        <taxon>Planctomycetota</taxon>
        <taxon>Planctomycetia</taxon>
        <taxon>Pirellulales</taxon>
        <taxon>Pirellulaceae</taxon>
        <taxon>Novipirellula</taxon>
    </lineage>
</organism>
<gene>
    <name evidence="1" type="ORF">RMSM_02281</name>
</gene>
<keyword evidence="2" id="KW-1185">Reference proteome</keyword>
<reference evidence="1 2" key="1">
    <citation type="journal article" date="2013" name="Mar. Genomics">
        <title>Expression of sulfatases in Rhodopirellula baltica and the diversity of sulfatases in the genus Rhodopirellula.</title>
        <authorList>
            <person name="Wegner C.E."/>
            <person name="Richter-Heitmann T."/>
            <person name="Klindworth A."/>
            <person name="Klockow C."/>
            <person name="Richter M."/>
            <person name="Achstetter T."/>
            <person name="Glockner F.O."/>
            <person name="Harder J."/>
        </authorList>
    </citation>
    <scope>NUCLEOTIDE SEQUENCE [LARGE SCALE GENOMIC DNA]</scope>
    <source>
        <strain evidence="1 2">SM1</strain>
    </source>
</reference>
<name>M5S3Q7_9BACT</name>
<evidence type="ECO:0000313" key="1">
    <source>
        <dbReference type="EMBL" id="EMI20799.1"/>
    </source>
</evidence>
<dbReference type="AlphaFoldDB" id="M5S3Q7"/>
<protein>
    <submittedName>
        <fullName evidence="1">Uncharacterized protein</fullName>
    </submittedName>
</protein>
<dbReference type="EMBL" id="ANOG01000320">
    <property type="protein sequence ID" value="EMI20799.1"/>
    <property type="molecule type" value="Genomic_DNA"/>
</dbReference>
<dbReference type="Proteomes" id="UP000011991">
    <property type="component" value="Unassembled WGS sequence"/>
</dbReference>
<proteinExistence type="predicted"/>